<dbReference type="AlphaFoldDB" id="A0A168SZZ9"/>
<keyword evidence="3" id="KW-0804">Transcription</keyword>
<feature type="domain" description="Transcription factor IIIC subunit 5 HTH" evidence="6">
    <location>
        <begin position="261"/>
        <end position="301"/>
    </location>
</feature>
<dbReference type="InterPro" id="IPR041499">
    <property type="entry name" value="Tfc1/Sfc1_N"/>
</dbReference>
<dbReference type="FunFam" id="3.30.200.160:FF:000002">
    <property type="entry name" value="Transcription factor IIIC, subunit 5"/>
    <property type="match status" value="1"/>
</dbReference>
<keyword evidence="2" id="KW-0238">DNA-binding</keyword>
<dbReference type="GO" id="GO:0006384">
    <property type="term" value="P:transcription initiation at RNA polymerase III promoter"/>
    <property type="evidence" value="ECO:0007669"/>
    <property type="project" value="InterPro"/>
</dbReference>
<evidence type="ECO:0000259" key="6">
    <source>
        <dbReference type="Pfam" id="PF09734"/>
    </source>
</evidence>
<dbReference type="Gene3D" id="3.30.200.160">
    <property type="entry name" value="TFIIIC, subcomplex tauA, subunit Sfc1, barrel domain"/>
    <property type="match status" value="1"/>
</dbReference>
<dbReference type="InParanoid" id="A0A168SZZ9"/>
<evidence type="ECO:0000313" key="8">
    <source>
        <dbReference type="EMBL" id="SAM09234.1"/>
    </source>
</evidence>
<gene>
    <name evidence="8" type="primary">ABSGL_14908.1 scaffold 15133</name>
</gene>
<dbReference type="GO" id="GO:0005634">
    <property type="term" value="C:nucleus"/>
    <property type="evidence" value="ECO:0007669"/>
    <property type="project" value="UniProtKB-SubCell"/>
</dbReference>
<comment type="subcellular location">
    <subcellularLocation>
        <location evidence="1">Nucleus</location>
    </subcellularLocation>
</comment>
<dbReference type="STRING" id="4829.A0A168SZZ9"/>
<dbReference type="GO" id="GO:0000127">
    <property type="term" value="C:transcription factor TFIIIC complex"/>
    <property type="evidence" value="ECO:0007669"/>
    <property type="project" value="InterPro"/>
</dbReference>
<keyword evidence="4" id="KW-0539">Nucleus</keyword>
<evidence type="ECO:0000256" key="2">
    <source>
        <dbReference type="ARBA" id="ARBA00023125"/>
    </source>
</evidence>
<dbReference type="Pfam" id="PF09734">
    <property type="entry name" value="Tau95"/>
    <property type="match status" value="1"/>
</dbReference>
<evidence type="ECO:0000256" key="5">
    <source>
        <dbReference type="SAM" id="MobiDB-lite"/>
    </source>
</evidence>
<evidence type="ECO:0000256" key="1">
    <source>
        <dbReference type="ARBA" id="ARBA00004123"/>
    </source>
</evidence>
<sequence length="496" mass="56340">MEPEFEQAPTYSIPNRRFLCVEYPGAVKNIDRVLETLGGEKSIAQAYGSKEDNVVELRYRPKDPFCHPINGSIVPTSQVLVKVTRRRKKNQPEDQGQLSTEIVGTIPQTCRFRGMADFQFVVPQSDPLRKLRSALLDGDAKQIQRFRFRGDDNNNGDLQGIPPPVFSNMEEPFKYDYKQNAPVVRVRVLQSDGTANRKKKIKLQLKKKWQSFMKNVLSGQDLLSVAYWTLKKDAISPGTLMISKHHISPRLTVFTIFGSISVLPYFAYSFQNGPWRECWVKYGVDPRLDQCYAIYQQLDIRMNQSQPGTSSYVRAKRPNPLSTLSASYNMSSNSSHSQTSKNETTRHVFDGQIVPSHSAWYQVCDIIDPDFACIFHSTDYMHAGPPTLQQLADTGRCDSMPNLDEGLVRQVEKDKEDMAEARSRTNERQKGYGDGSGFVADDDDDDDDDADYVAGDDDDDDDDNDDDDGNDNDEVYESNIADKTIKTEWHDRYSLP</sequence>
<proteinExistence type="predicted"/>
<dbReference type="GO" id="GO:0001003">
    <property type="term" value="F:RNA polymerase III type 2 promoter sequence-specific DNA binding"/>
    <property type="evidence" value="ECO:0007669"/>
    <property type="project" value="TreeGrafter"/>
</dbReference>
<dbReference type="GO" id="GO:0001002">
    <property type="term" value="F:RNA polymerase III type 1 promoter sequence-specific DNA binding"/>
    <property type="evidence" value="ECO:0007669"/>
    <property type="project" value="TreeGrafter"/>
</dbReference>
<dbReference type="PANTHER" id="PTHR13230">
    <property type="entry name" value="GENERAL TRANSCRIPTION FACTOR IIIC, POLYPEPTIDE 5"/>
    <property type="match status" value="1"/>
</dbReference>
<feature type="compositionally biased region" description="Low complexity" evidence="5">
    <location>
        <begin position="325"/>
        <end position="340"/>
    </location>
</feature>
<dbReference type="Pfam" id="PF17682">
    <property type="entry name" value="Tau95_N"/>
    <property type="match status" value="1"/>
</dbReference>
<dbReference type="InterPro" id="IPR042536">
    <property type="entry name" value="TFIIIC_tauA_Sfc1"/>
</dbReference>
<dbReference type="OrthoDB" id="5598268at2759"/>
<feature type="compositionally biased region" description="Acidic residues" evidence="5">
    <location>
        <begin position="440"/>
        <end position="476"/>
    </location>
</feature>
<evidence type="ECO:0000256" key="4">
    <source>
        <dbReference type="ARBA" id="ARBA00023242"/>
    </source>
</evidence>
<keyword evidence="9" id="KW-1185">Reference proteome</keyword>
<name>A0A168SZZ9_ABSGL</name>
<dbReference type="Proteomes" id="UP000078561">
    <property type="component" value="Unassembled WGS sequence"/>
</dbReference>
<evidence type="ECO:0000259" key="7">
    <source>
        <dbReference type="Pfam" id="PF17682"/>
    </source>
</evidence>
<feature type="compositionally biased region" description="Basic and acidic residues" evidence="5">
    <location>
        <begin position="414"/>
        <end position="431"/>
    </location>
</feature>
<dbReference type="OMA" id="PPEYFVR"/>
<reference evidence="8" key="1">
    <citation type="submission" date="2016-04" db="EMBL/GenBank/DDBJ databases">
        <authorList>
            <person name="Evans L.H."/>
            <person name="Alamgir A."/>
            <person name="Owens N."/>
            <person name="Weber N.D."/>
            <person name="Virtaneva K."/>
            <person name="Barbian K."/>
            <person name="Babar A."/>
            <person name="Rosenke K."/>
        </authorList>
    </citation>
    <scope>NUCLEOTIDE SEQUENCE [LARGE SCALE GENOMIC DNA]</scope>
    <source>
        <strain evidence="8">CBS 101.48</strain>
    </source>
</reference>
<evidence type="ECO:0000313" key="9">
    <source>
        <dbReference type="Proteomes" id="UP000078561"/>
    </source>
</evidence>
<dbReference type="InterPro" id="IPR040454">
    <property type="entry name" value="TF_IIIC_Tfc1/Sfc1"/>
</dbReference>
<dbReference type="PANTHER" id="PTHR13230:SF5">
    <property type="entry name" value="GENERAL TRANSCRIPTION FACTOR 3C POLYPEPTIDE 5"/>
    <property type="match status" value="1"/>
</dbReference>
<dbReference type="InterPro" id="IPR019136">
    <property type="entry name" value="TF_IIIC_su-5_HTH"/>
</dbReference>
<dbReference type="FunCoup" id="A0A168SZZ9">
    <property type="interactions" value="468"/>
</dbReference>
<feature type="region of interest" description="Disordered" evidence="5">
    <location>
        <begin position="325"/>
        <end position="344"/>
    </location>
</feature>
<dbReference type="EMBL" id="LT554999">
    <property type="protein sequence ID" value="SAM09234.1"/>
    <property type="molecule type" value="Genomic_DNA"/>
</dbReference>
<feature type="domain" description="Transcription factor IIIC subunit Tfc1/Sfc1 triple barrel" evidence="7">
    <location>
        <begin position="20"/>
        <end position="120"/>
    </location>
</feature>
<feature type="region of interest" description="Disordered" evidence="5">
    <location>
        <begin position="414"/>
        <end position="483"/>
    </location>
</feature>
<evidence type="ECO:0000256" key="3">
    <source>
        <dbReference type="ARBA" id="ARBA00023163"/>
    </source>
</evidence>
<accession>A0A168SZZ9</accession>
<organism evidence="8">
    <name type="scientific">Absidia glauca</name>
    <name type="common">Pin mould</name>
    <dbReference type="NCBI Taxonomy" id="4829"/>
    <lineage>
        <taxon>Eukaryota</taxon>
        <taxon>Fungi</taxon>
        <taxon>Fungi incertae sedis</taxon>
        <taxon>Mucoromycota</taxon>
        <taxon>Mucoromycotina</taxon>
        <taxon>Mucoromycetes</taxon>
        <taxon>Mucorales</taxon>
        <taxon>Cunninghamellaceae</taxon>
        <taxon>Absidia</taxon>
    </lineage>
</organism>
<protein>
    <recommendedName>
        <fullName evidence="10">Transcription factor IIIC subunit Tfc1/Sfc1 triple barrel domain-containing protein</fullName>
    </recommendedName>
</protein>
<evidence type="ECO:0008006" key="10">
    <source>
        <dbReference type="Google" id="ProtNLM"/>
    </source>
</evidence>